<protein>
    <submittedName>
        <fullName evidence="1">ComF family protein</fullName>
    </submittedName>
</protein>
<dbReference type="SUPFAM" id="SSF53271">
    <property type="entry name" value="PRTase-like"/>
    <property type="match status" value="1"/>
</dbReference>
<reference evidence="1 2" key="1">
    <citation type="submission" date="2019-03" db="EMBL/GenBank/DDBJ databases">
        <title>Comparative genomic analyses of the sweetpotato soil rot pathogen, Streptomyces ipomoeae.</title>
        <authorList>
            <person name="Ruschel Soares N."/>
            <person name="Badger J.H."/>
            <person name="Huguet-Tapia J.C."/>
            <person name="Clark C.A."/>
            <person name="Pettis G.S."/>
        </authorList>
    </citation>
    <scope>NUCLEOTIDE SEQUENCE [LARGE SCALE GENOMIC DNA]</scope>
    <source>
        <strain evidence="1 2">88-35</strain>
    </source>
</reference>
<dbReference type="EMBL" id="SPAZ01000345">
    <property type="protein sequence ID" value="TQE17172.1"/>
    <property type="molecule type" value="Genomic_DNA"/>
</dbReference>
<dbReference type="PANTHER" id="PTHR47505">
    <property type="entry name" value="DNA UTILIZATION PROTEIN YHGH"/>
    <property type="match status" value="1"/>
</dbReference>
<dbReference type="Gene3D" id="3.40.50.2020">
    <property type="match status" value="1"/>
</dbReference>
<comment type="caution">
    <text evidence="1">The sequence shown here is derived from an EMBL/GenBank/DDBJ whole genome shotgun (WGS) entry which is preliminary data.</text>
</comment>
<dbReference type="AlphaFoldDB" id="A0AAE9AW22"/>
<evidence type="ECO:0000313" key="1">
    <source>
        <dbReference type="EMBL" id="TQE17172.1"/>
    </source>
</evidence>
<proteinExistence type="predicted"/>
<gene>
    <name evidence="1" type="ORF">Sipo8835_42460</name>
</gene>
<accession>A0AAE9AW22</accession>
<name>A0AAE9AW22_9ACTN</name>
<dbReference type="InterPro" id="IPR029057">
    <property type="entry name" value="PRTase-like"/>
</dbReference>
<dbReference type="PANTHER" id="PTHR47505:SF1">
    <property type="entry name" value="DNA UTILIZATION PROTEIN YHGH"/>
    <property type="match status" value="1"/>
</dbReference>
<organism evidence="1 2">
    <name type="scientific">Streptomyces ipomoeae</name>
    <dbReference type="NCBI Taxonomy" id="103232"/>
    <lineage>
        <taxon>Bacteria</taxon>
        <taxon>Bacillati</taxon>
        <taxon>Actinomycetota</taxon>
        <taxon>Actinomycetes</taxon>
        <taxon>Kitasatosporales</taxon>
        <taxon>Streptomycetaceae</taxon>
        <taxon>Streptomyces</taxon>
    </lineage>
</organism>
<sequence>MPEPFGLPVVYAAARYGGAVRATLLAHKERGALALAEPLGAALAGAVWAGLGEGWAGVGRGGGGGPEEPVLLVPVPSAPHAVRARGHDPTRRIALVAARVLRRAGVSARVAGVLRQRRVVVDQAGLGSRQRLVNLAGALEVVGGAAPLLLGGGRVVLVDDLMTTGASLAEAARAARTVVRGVGGASGQVGAGGAAEGATRACAVTGSGGPDDGRGGICAAVIAAPPDSF</sequence>
<dbReference type="InterPro" id="IPR051910">
    <property type="entry name" value="ComF/GntX_DNA_util-trans"/>
</dbReference>
<evidence type="ECO:0000313" key="2">
    <source>
        <dbReference type="Proteomes" id="UP000318720"/>
    </source>
</evidence>
<dbReference type="Proteomes" id="UP000318720">
    <property type="component" value="Unassembled WGS sequence"/>
</dbReference>